<dbReference type="PANTHER" id="PTHR46797:SF1">
    <property type="entry name" value="METHYLPHOSPHONATE SYNTHASE"/>
    <property type="match status" value="1"/>
</dbReference>
<dbReference type="GO" id="GO:0003677">
    <property type="term" value="F:DNA binding"/>
    <property type="evidence" value="ECO:0007669"/>
    <property type="project" value="UniProtKB-KW"/>
</dbReference>
<dbReference type="Pfam" id="PF01381">
    <property type="entry name" value="HTH_3"/>
    <property type="match status" value="1"/>
</dbReference>
<evidence type="ECO:0000256" key="1">
    <source>
        <dbReference type="ARBA" id="ARBA00023125"/>
    </source>
</evidence>
<comment type="caution">
    <text evidence="3">The sequence shown here is derived from an EMBL/GenBank/DDBJ whole genome shotgun (WGS) entry which is preliminary data.</text>
</comment>
<evidence type="ECO:0000313" key="3">
    <source>
        <dbReference type="EMBL" id="NYE19550.1"/>
    </source>
</evidence>
<dbReference type="GO" id="GO:0003700">
    <property type="term" value="F:DNA-binding transcription factor activity"/>
    <property type="evidence" value="ECO:0007669"/>
    <property type="project" value="TreeGrafter"/>
</dbReference>
<protein>
    <submittedName>
        <fullName evidence="3">Transcriptional regulator with XRE-family HTH domain</fullName>
    </submittedName>
</protein>
<dbReference type="InterPro" id="IPR014710">
    <property type="entry name" value="RmlC-like_jellyroll"/>
</dbReference>
<dbReference type="Gene3D" id="2.60.120.10">
    <property type="entry name" value="Jelly Rolls"/>
    <property type="match status" value="1"/>
</dbReference>
<reference evidence="3 4" key="1">
    <citation type="submission" date="2020-07" db="EMBL/GenBank/DDBJ databases">
        <title>Sequencing the genomes of 1000 actinobacteria strains.</title>
        <authorList>
            <person name="Klenk H.-P."/>
        </authorList>
    </citation>
    <scope>NUCLEOTIDE SEQUENCE [LARGE SCALE GENOMIC DNA]</scope>
    <source>
        <strain evidence="3 4">DSM 24662</strain>
    </source>
</reference>
<dbReference type="InterPro" id="IPR013096">
    <property type="entry name" value="Cupin_2"/>
</dbReference>
<evidence type="ECO:0000313" key="4">
    <source>
        <dbReference type="Proteomes" id="UP000576969"/>
    </source>
</evidence>
<name>A0A7Y9GQ91_9MICO</name>
<dbReference type="EMBL" id="JACCBV010000001">
    <property type="protein sequence ID" value="NYE19550.1"/>
    <property type="molecule type" value="Genomic_DNA"/>
</dbReference>
<dbReference type="SMART" id="SM00530">
    <property type="entry name" value="HTH_XRE"/>
    <property type="match status" value="1"/>
</dbReference>
<gene>
    <name evidence="3" type="ORF">BJ991_001578</name>
</gene>
<dbReference type="AlphaFoldDB" id="A0A7Y9GQ91"/>
<accession>A0A7Y9GQ91</accession>
<dbReference type="PANTHER" id="PTHR46797">
    <property type="entry name" value="HTH-TYPE TRANSCRIPTIONAL REGULATOR"/>
    <property type="match status" value="1"/>
</dbReference>
<dbReference type="InterPro" id="IPR001387">
    <property type="entry name" value="Cro/C1-type_HTH"/>
</dbReference>
<dbReference type="GO" id="GO:0005829">
    <property type="term" value="C:cytosol"/>
    <property type="evidence" value="ECO:0007669"/>
    <property type="project" value="TreeGrafter"/>
</dbReference>
<dbReference type="RefSeq" id="WP_179488978.1">
    <property type="nucleotide sequence ID" value="NZ_JACCBV010000001.1"/>
</dbReference>
<proteinExistence type="predicted"/>
<keyword evidence="1" id="KW-0238">DNA-binding</keyword>
<dbReference type="InterPro" id="IPR011051">
    <property type="entry name" value="RmlC_Cupin_sf"/>
</dbReference>
<dbReference type="InterPro" id="IPR050807">
    <property type="entry name" value="TransReg_Diox_bact_type"/>
</dbReference>
<organism evidence="3 4">
    <name type="scientific">Microbacterium immunditiarum</name>
    <dbReference type="NCBI Taxonomy" id="337480"/>
    <lineage>
        <taxon>Bacteria</taxon>
        <taxon>Bacillati</taxon>
        <taxon>Actinomycetota</taxon>
        <taxon>Actinomycetes</taxon>
        <taxon>Micrococcales</taxon>
        <taxon>Microbacteriaceae</taxon>
        <taxon>Microbacterium</taxon>
    </lineage>
</organism>
<evidence type="ECO:0000259" key="2">
    <source>
        <dbReference type="PROSITE" id="PS50943"/>
    </source>
</evidence>
<dbReference type="PROSITE" id="PS50943">
    <property type="entry name" value="HTH_CROC1"/>
    <property type="match status" value="1"/>
</dbReference>
<dbReference type="Pfam" id="PF07883">
    <property type="entry name" value="Cupin_2"/>
    <property type="match status" value="1"/>
</dbReference>
<dbReference type="Gene3D" id="1.10.260.40">
    <property type="entry name" value="lambda repressor-like DNA-binding domains"/>
    <property type="match status" value="1"/>
</dbReference>
<keyword evidence="4" id="KW-1185">Reference proteome</keyword>
<feature type="domain" description="HTH cro/C1-type" evidence="2">
    <location>
        <begin position="9"/>
        <end position="63"/>
    </location>
</feature>
<dbReference type="CDD" id="cd02209">
    <property type="entry name" value="cupin_XRE_C"/>
    <property type="match status" value="1"/>
</dbReference>
<dbReference type="SUPFAM" id="SSF47413">
    <property type="entry name" value="lambda repressor-like DNA-binding domains"/>
    <property type="match status" value="1"/>
</dbReference>
<dbReference type="CDD" id="cd00093">
    <property type="entry name" value="HTH_XRE"/>
    <property type="match status" value="1"/>
</dbReference>
<dbReference type="Proteomes" id="UP000576969">
    <property type="component" value="Unassembled WGS sequence"/>
</dbReference>
<dbReference type="SUPFAM" id="SSF51182">
    <property type="entry name" value="RmlC-like cupins"/>
    <property type="match status" value="1"/>
</dbReference>
<dbReference type="InterPro" id="IPR010982">
    <property type="entry name" value="Lambda_DNA-bd_dom_sf"/>
</dbReference>
<sequence length="220" mass="23556">MTAELGGRIREARIARGLSLRAMAAEADISPSLLSQVETGKVQPSVSTLWAIVTCLGLSIDEVLGHSPASREPLRVEHPNPIQRARDAPEIVVENGVTWRGLAVMDPNVDAVLVTYAPGAASSPDDTHMRHPGTEYGYLIRGELTLKIDFETYLIRAGDSFCFSSSRPHLFRNDTDAVAEGVWFVAGRAGAASARSAPGPVRDAVDALDAMSRLPRRVGG</sequence>